<comment type="caution">
    <text evidence="1">The sequence shown here is derived from an EMBL/GenBank/DDBJ whole genome shotgun (WGS) entry which is preliminary data.</text>
</comment>
<dbReference type="AlphaFoldDB" id="A0A3S1I6D4"/>
<accession>A0A3S1I6D4</accession>
<keyword evidence="2" id="KW-1185">Reference proteome</keyword>
<protein>
    <submittedName>
        <fullName evidence="1">Uncharacterized protein</fullName>
    </submittedName>
</protein>
<dbReference type="RefSeq" id="WP_190649179.1">
    <property type="nucleotide sequence ID" value="NZ_RSCM01000023.1"/>
</dbReference>
<evidence type="ECO:0000313" key="2">
    <source>
        <dbReference type="Proteomes" id="UP000276103"/>
    </source>
</evidence>
<dbReference type="Proteomes" id="UP000276103">
    <property type="component" value="Unassembled WGS sequence"/>
</dbReference>
<evidence type="ECO:0000313" key="1">
    <source>
        <dbReference type="EMBL" id="RUS92824.1"/>
    </source>
</evidence>
<reference evidence="1 2" key="1">
    <citation type="journal article" date="2019" name="Genome Biol. Evol.">
        <title>Day and night: Metabolic profiles and evolutionary relationships of six axenic non-marine cyanobacteria.</title>
        <authorList>
            <person name="Will S.E."/>
            <person name="Henke P."/>
            <person name="Boedeker C."/>
            <person name="Huang S."/>
            <person name="Brinkmann H."/>
            <person name="Rohde M."/>
            <person name="Jarek M."/>
            <person name="Friedl T."/>
            <person name="Seufert S."/>
            <person name="Schumacher M."/>
            <person name="Overmann J."/>
            <person name="Neumann-Schaal M."/>
            <person name="Petersen J."/>
        </authorList>
    </citation>
    <scope>NUCLEOTIDE SEQUENCE [LARGE SCALE GENOMIC DNA]</scope>
    <source>
        <strain evidence="1 2">SAG 1403-4b</strain>
    </source>
</reference>
<name>A0A3S1I6D4_ANAVA</name>
<organism evidence="1 2">
    <name type="scientific">Trichormus variabilis SAG 1403-4b</name>
    <dbReference type="NCBI Taxonomy" id="447716"/>
    <lineage>
        <taxon>Bacteria</taxon>
        <taxon>Bacillati</taxon>
        <taxon>Cyanobacteriota</taxon>
        <taxon>Cyanophyceae</taxon>
        <taxon>Nostocales</taxon>
        <taxon>Nostocaceae</taxon>
        <taxon>Trichormus</taxon>
    </lineage>
</organism>
<gene>
    <name evidence="1" type="ORF">DSM107003_47770</name>
</gene>
<proteinExistence type="predicted"/>
<dbReference type="EMBL" id="RSCM01000023">
    <property type="protein sequence ID" value="RUS92824.1"/>
    <property type="molecule type" value="Genomic_DNA"/>
</dbReference>
<sequence length="57" mass="6557">MTLRLCVKQNHTLNQQRQEDLLHALKSEQILRDNKKPLANNQDLVVNNLAESANFTS</sequence>